<protein>
    <recommendedName>
        <fullName evidence="4">DUF4402 domain-containing protein</fullName>
    </recommendedName>
</protein>
<evidence type="ECO:0008006" key="4">
    <source>
        <dbReference type="Google" id="ProtNLM"/>
    </source>
</evidence>
<name>A0A5B2TKL1_9PROT</name>
<dbReference type="EMBL" id="VUKA01000001">
    <property type="protein sequence ID" value="KAA2214713.1"/>
    <property type="molecule type" value="Genomic_DNA"/>
</dbReference>
<feature type="signal peptide" evidence="1">
    <location>
        <begin position="1"/>
        <end position="27"/>
    </location>
</feature>
<keyword evidence="1" id="KW-0732">Signal</keyword>
<comment type="caution">
    <text evidence="2">The sequence shown here is derived from an EMBL/GenBank/DDBJ whole genome shotgun (WGS) entry which is preliminary data.</text>
</comment>
<organism evidence="2 3">
    <name type="scientific">Teichococcus oryzae</name>
    <dbReference type="NCBI Taxonomy" id="1608942"/>
    <lineage>
        <taxon>Bacteria</taxon>
        <taxon>Pseudomonadati</taxon>
        <taxon>Pseudomonadota</taxon>
        <taxon>Alphaproteobacteria</taxon>
        <taxon>Acetobacterales</taxon>
        <taxon>Roseomonadaceae</taxon>
        <taxon>Roseomonas</taxon>
    </lineage>
</organism>
<evidence type="ECO:0000256" key="1">
    <source>
        <dbReference type="SAM" id="SignalP"/>
    </source>
</evidence>
<reference evidence="2 3" key="1">
    <citation type="journal article" date="2015" name="Int. J. Syst. Evol. Microbiol.">
        <title>Roseomonas oryzae sp. nov., isolated from paddy rhizosphere soil.</title>
        <authorList>
            <person name="Ramaprasad E.V."/>
            <person name="Sasikala Ch."/>
            <person name="Ramana Ch.V."/>
        </authorList>
    </citation>
    <scope>NUCLEOTIDE SEQUENCE [LARGE SCALE GENOMIC DNA]</scope>
    <source>
        <strain evidence="2 3">KCTC 42542</strain>
    </source>
</reference>
<accession>A0A5B2TKL1</accession>
<gene>
    <name evidence="2" type="ORF">F0Q34_03170</name>
</gene>
<dbReference type="RefSeq" id="WP_149810668.1">
    <property type="nucleotide sequence ID" value="NZ_VUKA01000001.1"/>
</dbReference>
<keyword evidence="3" id="KW-1185">Reference proteome</keyword>
<dbReference type="AlphaFoldDB" id="A0A5B2TKL1"/>
<sequence>MHPRYCQWLAATFLTVAAAFLAPPAQAQPRPGFTLNAALGGAVPYAGRESFVVAKLAGAPATVQRITFAGTLPLVSQTRPVFDARPQLVLQGGMPLAEIGSARLSLNAYLSTGVMHADPDGPRPLLGLAALRLLF</sequence>
<dbReference type="Proteomes" id="UP000322110">
    <property type="component" value="Unassembled WGS sequence"/>
</dbReference>
<proteinExistence type="predicted"/>
<evidence type="ECO:0000313" key="2">
    <source>
        <dbReference type="EMBL" id="KAA2214713.1"/>
    </source>
</evidence>
<evidence type="ECO:0000313" key="3">
    <source>
        <dbReference type="Proteomes" id="UP000322110"/>
    </source>
</evidence>
<feature type="chain" id="PRO_5022852046" description="DUF4402 domain-containing protein" evidence="1">
    <location>
        <begin position="28"/>
        <end position="135"/>
    </location>
</feature>
<dbReference type="OrthoDB" id="7283718at2"/>